<evidence type="ECO:0000313" key="1">
    <source>
        <dbReference type="EMBL" id="MBM3222678.1"/>
    </source>
</evidence>
<sequence length="54" mass="5699">PRTATDYPTVNLQGPLLVNRANGLAKQLVLVQGLYHTHHPLTLLAPTASANGSP</sequence>
<proteinExistence type="predicted"/>
<name>A0A937VX48_UNCTE</name>
<dbReference type="GO" id="GO:0044780">
    <property type="term" value="P:bacterial-type flagellum assembly"/>
    <property type="evidence" value="ECO:0007669"/>
    <property type="project" value="InterPro"/>
</dbReference>
<gene>
    <name evidence="1" type="ORF">FJZ47_02580</name>
</gene>
<keyword evidence="1" id="KW-0966">Cell projection</keyword>
<reference evidence="1" key="1">
    <citation type="submission" date="2019-03" db="EMBL/GenBank/DDBJ databases">
        <title>Lake Tanganyika Metagenome-Assembled Genomes (MAGs).</title>
        <authorList>
            <person name="Tran P."/>
        </authorList>
    </citation>
    <scope>NUCLEOTIDE SEQUENCE</scope>
    <source>
        <strain evidence="1">K_DeepCast_65m_m2_066</strain>
    </source>
</reference>
<dbReference type="Proteomes" id="UP000712673">
    <property type="component" value="Unassembled WGS sequence"/>
</dbReference>
<dbReference type="SUPFAM" id="SSF141457">
    <property type="entry name" value="BH3618-like"/>
    <property type="match status" value="1"/>
</dbReference>
<dbReference type="InterPro" id="IPR003775">
    <property type="entry name" value="Flagellar_assembly_factor_FliW"/>
</dbReference>
<evidence type="ECO:0000313" key="2">
    <source>
        <dbReference type="Proteomes" id="UP000712673"/>
    </source>
</evidence>
<protein>
    <submittedName>
        <fullName evidence="1">Flagellar assembly protein FliW</fullName>
    </submittedName>
</protein>
<organism evidence="1 2">
    <name type="scientific">Tectimicrobiota bacterium</name>
    <dbReference type="NCBI Taxonomy" id="2528274"/>
    <lineage>
        <taxon>Bacteria</taxon>
        <taxon>Pseudomonadati</taxon>
        <taxon>Nitrospinota/Tectimicrobiota group</taxon>
        <taxon>Candidatus Tectimicrobiota</taxon>
    </lineage>
</organism>
<dbReference type="EMBL" id="VGLS01000043">
    <property type="protein sequence ID" value="MBM3222678.1"/>
    <property type="molecule type" value="Genomic_DNA"/>
</dbReference>
<comment type="caution">
    <text evidence="1">The sequence shown here is derived from an EMBL/GenBank/DDBJ whole genome shotgun (WGS) entry which is preliminary data.</text>
</comment>
<feature type="non-terminal residue" evidence="1">
    <location>
        <position position="1"/>
    </location>
</feature>
<keyword evidence="1" id="KW-0969">Cilium</keyword>
<dbReference type="Gene3D" id="2.30.290.10">
    <property type="entry name" value="BH3618-like"/>
    <property type="match status" value="1"/>
</dbReference>
<dbReference type="InterPro" id="IPR024046">
    <property type="entry name" value="Flagellar_assmbl_FliW_dom_sf"/>
</dbReference>
<dbReference type="AlphaFoldDB" id="A0A937VX48"/>
<keyword evidence="1" id="KW-0282">Flagellum</keyword>
<accession>A0A937VX48</accession>
<dbReference type="Pfam" id="PF02623">
    <property type="entry name" value="FliW"/>
    <property type="match status" value="1"/>
</dbReference>